<evidence type="ECO:0000256" key="2">
    <source>
        <dbReference type="SAM" id="SignalP"/>
    </source>
</evidence>
<gene>
    <name evidence="3" type="ORF">SLITO_v1c10110</name>
</gene>
<keyword evidence="4" id="KW-1185">Reference proteome</keyword>
<evidence type="ECO:0000256" key="1">
    <source>
        <dbReference type="SAM" id="MobiDB-lite"/>
    </source>
</evidence>
<evidence type="ECO:0000313" key="4">
    <source>
        <dbReference type="Proteomes" id="UP000067476"/>
    </source>
</evidence>
<sequence length="768" mass="86810">MKKLTQILAVVSLLSTSITTVVSCGGSNKDKNSPSNPTGNLTETQKQMVEGAETLSRFILSSRHENLNYNLNEILSMYLTPIPTMLMMPVSYKFEDMDINFGTKISKYKKLLAPSIEKINNDNYSAVFASYVMGMYDDSFYRDFIENGHFKDSFNEKGGVGFNKKDKNNEMGILAGLDKNLKLSNDENRRNLSWAIQDTGALSNYLLDMGYDGVNPGDTNGTSSPMSPTSQEKGGTNGSGYLYYNSGISTGKGNRNSLNITKTVKDKIGEKNQYEPAKIDKNQYSSKINDISFNRTGSMIANTAGRMNLNGYINNFASLKDSISESSFGAEALLSVVNYITPMLASSEKITDLKMQIVALSLIYNMQSVINQIQSNDNAMNNFLKTNGFNKDVLSKLINVRKPIDSLEAVKDIKPEQVKITRLYQKNSDDKNDPIDNLKIVSSFIKELKMFYNNLKTDDLKEEFASKLFISKDSPFKKNYDLIINPPLMGGLGESGWLDLVGDKGSNAMNLLNMLDYTYESFSKNETKEFVQEVINNYYGRSITDLSRTEKQNLIKELGFDTSSNKYVKDSFFANYYNVLTNEEFEGSNELSNLFKRLSDNTSKDMMEVHQSALQYIYDDNFWSMSSPKINVTDPSEVNGEMEFTLEYKGNGDEESNADQQTTKIDVPENFNPYQTNIEHQKEFAQSDALKDKIDTSRISGKVLGKEKLNMSSEDLMKYDGKGQLYKKVNHKYKIIWRNISSDINNPHWVVVDIKSFNSDGKEFYNIY</sequence>
<evidence type="ECO:0008006" key="5">
    <source>
        <dbReference type="Google" id="ProtNLM"/>
    </source>
</evidence>
<proteinExistence type="predicted"/>
<dbReference type="Proteomes" id="UP000067476">
    <property type="component" value="Chromosome"/>
</dbReference>
<reference evidence="3 4" key="1">
    <citation type="journal article" date="2015" name="Genome Announc.">
        <title>Complete Genome Sequence of Spiroplasma litorale TN-1T (DSM 21781), a Bacterium Isolated from a Green-Eyed Horsefly (Tabanus nigrovittatus).</title>
        <authorList>
            <person name="Lo W.S."/>
            <person name="Lai Y.C."/>
            <person name="Lien Y.W."/>
            <person name="Wang T.H."/>
            <person name="Kuo C.H."/>
        </authorList>
    </citation>
    <scope>NUCLEOTIDE SEQUENCE [LARGE SCALE GENOMIC DNA]</scope>
    <source>
        <strain evidence="3 4">TN-1</strain>
    </source>
</reference>
<name>A0A0K1W3D8_9MOLU</name>
<organism evidence="3 4">
    <name type="scientific">Spiroplasma litorale</name>
    <dbReference type="NCBI Taxonomy" id="216942"/>
    <lineage>
        <taxon>Bacteria</taxon>
        <taxon>Bacillati</taxon>
        <taxon>Mycoplasmatota</taxon>
        <taxon>Mollicutes</taxon>
        <taxon>Entomoplasmatales</taxon>
        <taxon>Spiroplasmataceae</taxon>
        <taxon>Spiroplasma</taxon>
    </lineage>
</organism>
<protein>
    <recommendedName>
        <fullName evidence="5">Lipoprotein</fullName>
    </recommendedName>
</protein>
<dbReference type="AlphaFoldDB" id="A0A0K1W3D8"/>
<dbReference type="PROSITE" id="PS51257">
    <property type="entry name" value="PROKAR_LIPOPROTEIN"/>
    <property type="match status" value="1"/>
</dbReference>
<dbReference type="STRING" id="216942.SLITO_v1c10110"/>
<feature type="compositionally biased region" description="Polar residues" evidence="1">
    <location>
        <begin position="217"/>
        <end position="234"/>
    </location>
</feature>
<feature type="region of interest" description="Disordered" evidence="1">
    <location>
        <begin position="216"/>
        <end position="236"/>
    </location>
</feature>
<evidence type="ECO:0000313" key="3">
    <source>
        <dbReference type="EMBL" id="AKX34622.1"/>
    </source>
</evidence>
<keyword evidence="2" id="KW-0732">Signal</keyword>
<dbReference type="KEGG" id="sll:SLITO_v1c10110"/>
<dbReference type="PATRIC" id="fig|216942.3.peg.1027"/>
<dbReference type="RefSeq" id="WP_075058700.1">
    <property type="nucleotide sequence ID" value="NZ_CP012357.1"/>
</dbReference>
<dbReference type="EMBL" id="CP012357">
    <property type="protein sequence ID" value="AKX34622.1"/>
    <property type="molecule type" value="Genomic_DNA"/>
</dbReference>
<dbReference type="OrthoDB" id="388278at2"/>
<feature type="signal peptide" evidence="2">
    <location>
        <begin position="1"/>
        <end position="23"/>
    </location>
</feature>
<accession>A0A0K1W3D8</accession>
<feature type="chain" id="PRO_5005470819" description="Lipoprotein" evidence="2">
    <location>
        <begin position="24"/>
        <end position="768"/>
    </location>
</feature>